<keyword evidence="1" id="KW-0472">Membrane</keyword>
<sequence>MCRRYNRLVRGLKRNRKGVSEIIAVVLMILMVTTIGFGVYLYSLGYFTSLTSAREVAGNINIKTIREHFLIVDVNFTANYYGPNQWLVNATVYNYCNYNIEIVSMYLNGTKINVEGNPVSIKPYSYEFVKGPYFGDLGDNVPQLIRVVSSLGNVYENYYPS</sequence>
<protein>
    <recommendedName>
        <fullName evidence="3">Archaeal Type IV pilin N-terminal domain-containing protein</fullName>
    </recommendedName>
</protein>
<keyword evidence="1" id="KW-0812">Transmembrane</keyword>
<dbReference type="AlphaFoldDB" id="A0A7C3FC27"/>
<accession>A0A7C3FC27</accession>
<feature type="transmembrane region" description="Helical" evidence="1">
    <location>
        <begin position="21"/>
        <end position="42"/>
    </location>
</feature>
<comment type="caution">
    <text evidence="2">The sequence shown here is derived from an EMBL/GenBank/DDBJ whole genome shotgun (WGS) entry which is preliminary data.</text>
</comment>
<dbReference type="NCBIfam" id="TIGR02537">
    <property type="entry name" value="arch_flag_Nterm"/>
    <property type="match status" value="1"/>
</dbReference>
<name>A0A7C3FC27_9CREN</name>
<reference evidence="2" key="1">
    <citation type="journal article" date="2020" name="mSystems">
        <title>Genome- and Community-Level Interaction Insights into Carbon Utilization and Element Cycling Functions of Hydrothermarchaeota in Hydrothermal Sediment.</title>
        <authorList>
            <person name="Zhou Z."/>
            <person name="Liu Y."/>
            <person name="Xu W."/>
            <person name="Pan J."/>
            <person name="Luo Z.H."/>
            <person name="Li M."/>
        </authorList>
    </citation>
    <scope>NUCLEOTIDE SEQUENCE [LARGE SCALE GENOMIC DNA]</scope>
    <source>
        <strain evidence="2">SpSt-468</strain>
    </source>
</reference>
<evidence type="ECO:0000313" key="2">
    <source>
        <dbReference type="EMBL" id="HFK20101.1"/>
    </source>
</evidence>
<dbReference type="EMBL" id="DSTX01000002">
    <property type="protein sequence ID" value="HFK20101.1"/>
    <property type="molecule type" value="Genomic_DNA"/>
</dbReference>
<keyword evidence="1" id="KW-1133">Transmembrane helix</keyword>
<proteinExistence type="predicted"/>
<evidence type="ECO:0000256" key="1">
    <source>
        <dbReference type="SAM" id="Phobius"/>
    </source>
</evidence>
<organism evidence="2">
    <name type="scientific">Candidatus Methanomethylicus mesodigestus</name>
    <dbReference type="NCBI Taxonomy" id="1867258"/>
    <lineage>
        <taxon>Archaea</taxon>
        <taxon>Thermoproteota</taxon>
        <taxon>Methanosuratincolia</taxon>
        <taxon>Candidatus Methanomethylicales</taxon>
        <taxon>Candidatus Methanomethylicaceae</taxon>
        <taxon>Candidatus Methanomethylicus</taxon>
    </lineage>
</organism>
<gene>
    <name evidence="2" type="ORF">ENS19_02360</name>
</gene>
<evidence type="ECO:0008006" key="3">
    <source>
        <dbReference type="Google" id="ProtNLM"/>
    </source>
</evidence>
<dbReference type="InterPro" id="IPR013373">
    <property type="entry name" value="Flagellin/pilin_N_arc"/>
</dbReference>